<comment type="caution">
    <text evidence="4">The sequence shown here is derived from an EMBL/GenBank/DDBJ whole genome shotgun (WGS) entry which is preliminary data.</text>
</comment>
<keyword evidence="2" id="KW-0812">Transmembrane</keyword>
<sequence>MEEKNQRFRQEPRRRRGCGCGCCAGCLGAFVLILVVLAVLGVFFYNDIRSAFNGFQQTISQENLRQQPVNLAAGDPFSVLLLGIDSGDFERTDQGRSDTIMLSSVNSHNNQTTILSIPRDTRVYINEVGYEDKLNHAYAYGGAGAAVNAVQSLLNVPIDYYITVDMAGLQQLIDAIGGIQLTPSIDAYQDGYQFIAGQTLIVDGAGALAYVRNRQDDPRGDYGRQARQREVVLATLNAVGSIDSLINYRPLLGTLEQAVITNLSFEQLMMFFQNYRNVADSVIEEQLNGEGVTIDNIYYEVIPEAELNRVQQLLRGELELS</sequence>
<name>A0A328KRL4_9LACT</name>
<dbReference type="Gene3D" id="3.40.630.190">
    <property type="entry name" value="LCP protein"/>
    <property type="match status" value="1"/>
</dbReference>
<evidence type="ECO:0000259" key="3">
    <source>
        <dbReference type="Pfam" id="PF03816"/>
    </source>
</evidence>
<evidence type="ECO:0000313" key="5">
    <source>
        <dbReference type="Proteomes" id="UP000249099"/>
    </source>
</evidence>
<gene>
    <name evidence="4" type="ORF">B8A44_06870</name>
</gene>
<dbReference type="Proteomes" id="UP000249099">
    <property type="component" value="Unassembled WGS sequence"/>
</dbReference>
<evidence type="ECO:0000313" key="4">
    <source>
        <dbReference type="EMBL" id="RAN62963.1"/>
    </source>
</evidence>
<keyword evidence="2" id="KW-0472">Membrane</keyword>
<feature type="transmembrane region" description="Helical" evidence="2">
    <location>
        <begin position="21"/>
        <end position="45"/>
    </location>
</feature>
<dbReference type="PANTHER" id="PTHR33392">
    <property type="entry name" value="POLYISOPRENYL-TEICHOIC ACID--PEPTIDOGLYCAN TEICHOIC ACID TRANSFERASE TAGU"/>
    <property type="match status" value="1"/>
</dbReference>
<comment type="similarity">
    <text evidence="1">Belongs to the LytR/CpsA/Psr (LCP) family.</text>
</comment>
<dbReference type="AlphaFoldDB" id="A0A328KRL4"/>
<keyword evidence="2" id="KW-1133">Transmembrane helix</keyword>
<protein>
    <submittedName>
        <fullName evidence="4">Transcriptional regulator</fullName>
    </submittedName>
</protein>
<dbReference type="InterPro" id="IPR050922">
    <property type="entry name" value="LytR/CpsA/Psr_CW_biosynth"/>
</dbReference>
<dbReference type="InterPro" id="IPR004474">
    <property type="entry name" value="LytR_CpsA_psr"/>
</dbReference>
<feature type="domain" description="Cell envelope-related transcriptional attenuator" evidence="3">
    <location>
        <begin position="96"/>
        <end position="237"/>
    </location>
</feature>
<evidence type="ECO:0000256" key="1">
    <source>
        <dbReference type="ARBA" id="ARBA00006068"/>
    </source>
</evidence>
<dbReference type="RefSeq" id="WP_112790269.1">
    <property type="nucleotide sequence ID" value="NZ_NAQV01000019.1"/>
</dbReference>
<accession>A0A328KRL4</accession>
<dbReference type="PANTHER" id="PTHR33392:SF6">
    <property type="entry name" value="POLYISOPRENYL-TEICHOIC ACID--PEPTIDOGLYCAN TEICHOIC ACID TRANSFERASE TAGU"/>
    <property type="match status" value="1"/>
</dbReference>
<organism evidence="4 5">
    <name type="scientific">Dolosigranulum pigrum</name>
    <dbReference type="NCBI Taxonomy" id="29394"/>
    <lineage>
        <taxon>Bacteria</taxon>
        <taxon>Bacillati</taxon>
        <taxon>Bacillota</taxon>
        <taxon>Bacilli</taxon>
        <taxon>Lactobacillales</taxon>
        <taxon>Carnobacteriaceae</taxon>
        <taxon>Dolosigranulum</taxon>
    </lineage>
</organism>
<dbReference type="EMBL" id="NAQV01000019">
    <property type="protein sequence ID" value="RAN62963.1"/>
    <property type="molecule type" value="Genomic_DNA"/>
</dbReference>
<dbReference type="NCBIfam" id="TIGR00350">
    <property type="entry name" value="lytR_cpsA_psr"/>
    <property type="match status" value="1"/>
</dbReference>
<proteinExistence type="inferred from homology"/>
<evidence type="ECO:0000256" key="2">
    <source>
        <dbReference type="SAM" id="Phobius"/>
    </source>
</evidence>
<reference evidence="4 5" key="1">
    <citation type="submission" date="2017-03" db="EMBL/GenBank/DDBJ databases">
        <title>wgs assembly of Dolosigranulum pigrum KPL CDC strains.</title>
        <authorList>
            <person name="Brugger S.D."/>
            <person name="Pettigrew M."/>
            <person name="Kong Y."/>
            <person name="Lemon K.P."/>
        </authorList>
    </citation>
    <scope>NUCLEOTIDE SEQUENCE [LARGE SCALE GENOMIC DNA]</scope>
    <source>
        <strain evidence="4 5">KPL1931_CDC4294-98</strain>
    </source>
</reference>
<dbReference type="Pfam" id="PF03816">
    <property type="entry name" value="LytR_cpsA_psr"/>
    <property type="match status" value="1"/>
</dbReference>